<dbReference type="PANTHER" id="PTHR47504">
    <property type="entry name" value="RIGHT ORIGIN-BINDING PROTEIN"/>
    <property type="match status" value="1"/>
</dbReference>
<name>A0ABU8PMA9_9GAMM</name>
<evidence type="ECO:0000259" key="4">
    <source>
        <dbReference type="PROSITE" id="PS01124"/>
    </source>
</evidence>
<evidence type="ECO:0000256" key="3">
    <source>
        <dbReference type="ARBA" id="ARBA00023163"/>
    </source>
</evidence>
<keyword evidence="1" id="KW-0805">Transcription regulation</keyword>
<protein>
    <submittedName>
        <fullName evidence="5">Helix-turn-helix domain-containing protein</fullName>
    </submittedName>
</protein>
<keyword evidence="6" id="KW-1185">Reference proteome</keyword>
<keyword evidence="2" id="KW-0238">DNA-binding</keyword>
<dbReference type="Proteomes" id="UP001362100">
    <property type="component" value="Unassembled WGS sequence"/>
</dbReference>
<evidence type="ECO:0000256" key="1">
    <source>
        <dbReference type="ARBA" id="ARBA00023015"/>
    </source>
</evidence>
<dbReference type="Gene3D" id="1.10.10.60">
    <property type="entry name" value="Homeodomain-like"/>
    <property type="match status" value="2"/>
</dbReference>
<dbReference type="PROSITE" id="PS01124">
    <property type="entry name" value="HTH_ARAC_FAMILY_2"/>
    <property type="match status" value="1"/>
</dbReference>
<evidence type="ECO:0000313" key="6">
    <source>
        <dbReference type="Proteomes" id="UP001362100"/>
    </source>
</evidence>
<evidence type="ECO:0000256" key="2">
    <source>
        <dbReference type="ARBA" id="ARBA00023125"/>
    </source>
</evidence>
<keyword evidence="3" id="KW-0804">Transcription</keyword>
<proteinExistence type="predicted"/>
<dbReference type="InterPro" id="IPR018060">
    <property type="entry name" value="HTH_AraC"/>
</dbReference>
<reference evidence="5 6" key="1">
    <citation type="submission" date="2023-12" db="EMBL/GenBank/DDBJ databases">
        <title>Gut-associated functions are favored during microbiome assembly across C. elegans life.</title>
        <authorList>
            <person name="Zimmermann J."/>
        </authorList>
    </citation>
    <scope>NUCLEOTIDE SEQUENCE [LARGE SCALE GENOMIC DNA]</scope>
    <source>
        <strain evidence="5 6">BIGb0393</strain>
    </source>
</reference>
<sequence>MNFFEKREHPVVDSQKIIEGLTDWINLRLSEPLTIDKIALRSGYTKWHLQRMFRRVKGTTLIAYIRNQRLEKAYAELLQTADSLSTVAQRNGFNSPESFSRAFTQRFILTPTEFRRIHNSAD</sequence>
<accession>A0ABU8PMA9</accession>
<dbReference type="InterPro" id="IPR009057">
    <property type="entry name" value="Homeodomain-like_sf"/>
</dbReference>
<dbReference type="RefSeq" id="WP_180822014.1">
    <property type="nucleotide sequence ID" value="NZ_JACAWY010000001.1"/>
</dbReference>
<evidence type="ECO:0000313" key="5">
    <source>
        <dbReference type="EMBL" id="MEJ5043872.1"/>
    </source>
</evidence>
<organism evidence="5 6">
    <name type="scientific">Pantoea nemavictus</name>
    <dbReference type="NCBI Taxonomy" id="2726955"/>
    <lineage>
        <taxon>Bacteria</taxon>
        <taxon>Pseudomonadati</taxon>
        <taxon>Pseudomonadota</taxon>
        <taxon>Gammaproteobacteria</taxon>
        <taxon>Enterobacterales</taxon>
        <taxon>Erwiniaceae</taxon>
        <taxon>Pantoea</taxon>
    </lineage>
</organism>
<dbReference type="SMART" id="SM00342">
    <property type="entry name" value="HTH_ARAC"/>
    <property type="match status" value="1"/>
</dbReference>
<feature type="domain" description="HTH araC/xylS-type" evidence="4">
    <location>
        <begin position="19"/>
        <end position="117"/>
    </location>
</feature>
<dbReference type="EMBL" id="JBBGZW010000001">
    <property type="protein sequence ID" value="MEJ5043872.1"/>
    <property type="molecule type" value="Genomic_DNA"/>
</dbReference>
<dbReference type="InterPro" id="IPR050959">
    <property type="entry name" value="MarA-like"/>
</dbReference>
<dbReference type="Pfam" id="PF12833">
    <property type="entry name" value="HTH_18"/>
    <property type="match status" value="1"/>
</dbReference>
<comment type="caution">
    <text evidence="5">The sequence shown here is derived from an EMBL/GenBank/DDBJ whole genome shotgun (WGS) entry which is preliminary data.</text>
</comment>
<dbReference type="SUPFAM" id="SSF46689">
    <property type="entry name" value="Homeodomain-like"/>
    <property type="match status" value="2"/>
</dbReference>
<dbReference type="PANTHER" id="PTHR47504:SF5">
    <property type="entry name" value="RIGHT ORIGIN-BINDING PROTEIN"/>
    <property type="match status" value="1"/>
</dbReference>
<gene>
    <name evidence="5" type="ORF">WH298_01355</name>
</gene>